<dbReference type="Pfam" id="PF00989">
    <property type="entry name" value="PAS"/>
    <property type="match status" value="1"/>
</dbReference>
<dbReference type="Gene3D" id="3.30.450.20">
    <property type="entry name" value="PAS domain"/>
    <property type="match status" value="1"/>
</dbReference>
<evidence type="ECO:0000259" key="6">
    <source>
        <dbReference type="PROSITE" id="PS50112"/>
    </source>
</evidence>
<sequence length="466" mass="53238">MMNCLHEGIFIADKMGNIVFANQALLEMAGGTEEYALSLNVFNFKKQGVDVNKDQLLAQRALETKRRITRISEVKITTGYSYRQLGTATPLLDDEGEIQYIVVEMQTLDHIQRTYQDGLYEQREDFREEVKKDSSPFICVNPNMKSILNMAKRIADMDTTILITGETGTGKQVLVDYIVSQSHLASKQVVSINCSSIPENLFESELFGYESGSFTGASKNGKMGLFEAAEDGVIFLDEINSMPLSMQGKLLRVLETKRYYRIGSSKERTLKCRFIAATNVDLKDCIATGTFRSDLYYRINIISLNIPPLRERKEDIIPLTQQFLRSFSEKYGVIKMATPELMKILLSYDWPGNVRELRNILEKLVIMTDPKNIYLSEMIESVGFPIKEAPADFVLPIEDLTYYEKLYQAYPEQFSLKNCLENFESSLIKSVLDHTHNTYKAAEILKVDQSSISRKINKYHISYNKK</sequence>
<feature type="domain" description="Sigma-54 factor interaction" evidence="5">
    <location>
        <begin position="137"/>
        <end position="366"/>
    </location>
</feature>
<dbReference type="OrthoDB" id="9764280at2"/>
<dbReference type="PROSITE" id="PS00675">
    <property type="entry name" value="SIGMA54_INTERACT_1"/>
    <property type="match status" value="1"/>
</dbReference>
<dbReference type="Pfam" id="PF00158">
    <property type="entry name" value="Sigma54_activat"/>
    <property type="match status" value="1"/>
</dbReference>
<dbReference type="InterPro" id="IPR025662">
    <property type="entry name" value="Sigma_54_int_dom_ATP-bd_1"/>
</dbReference>
<dbReference type="AlphaFoldDB" id="A0A3E2XSB8"/>
<dbReference type="CDD" id="cd00130">
    <property type="entry name" value="PAS"/>
    <property type="match status" value="1"/>
</dbReference>
<gene>
    <name evidence="7" type="ORF">DW747_02085</name>
</gene>
<evidence type="ECO:0000256" key="2">
    <source>
        <dbReference type="ARBA" id="ARBA00022840"/>
    </source>
</evidence>
<dbReference type="InterPro" id="IPR027417">
    <property type="entry name" value="P-loop_NTPase"/>
</dbReference>
<dbReference type="SMART" id="SM00382">
    <property type="entry name" value="AAA"/>
    <property type="match status" value="1"/>
</dbReference>
<dbReference type="SUPFAM" id="SSF46689">
    <property type="entry name" value="Homeodomain-like"/>
    <property type="match status" value="1"/>
</dbReference>
<dbReference type="NCBIfam" id="TIGR00229">
    <property type="entry name" value="sensory_box"/>
    <property type="match status" value="1"/>
</dbReference>
<dbReference type="InterPro" id="IPR003593">
    <property type="entry name" value="AAA+_ATPase"/>
</dbReference>
<dbReference type="SUPFAM" id="SSF55785">
    <property type="entry name" value="PYP-like sensor domain (PAS domain)"/>
    <property type="match status" value="1"/>
</dbReference>
<evidence type="ECO:0000256" key="1">
    <source>
        <dbReference type="ARBA" id="ARBA00022741"/>
    </source>
</evidence>
<dbReference type="InterPro" id="IPR009057">
    <property type="entry name" value="Homeodomain-like_sf"/>
</dbReference>
<dbReference type="Gene3D" id="1.10.10.60">
    <property type="entry name" value="Homeodomain-like"/>
    <property type="match status" value="1"/>
</dbReference>
<evidence type="ECO:0000256" key="4">
    <source>
        <dbReference type="ARBA" id="ARBA00023163"/>
    </source>
</evidence>
<dbReference type="SUPFAM" id="SSF52540">
    <property type="entry name" value="P-loop containing nucleoside triphosphate hydrolases"/>
    <property type="match status" value="1"/>
</dbReference>
<accession>A0A3E2XSB8</accession>
<dbReference type="EMBL" id="QVFD01000001">
    <property type="protein sequence ID" value="RGC51304.1"/>
    <property type="molecule type" value="Genomic_DNA"/>
</dbReference>
<dbReference type="CDD" id="cd00009">
    <property type="entry name" value="AAA"/>
    <property type="match status" value="1"/>
</dbReference>
<dbReference type="Gene3D" id="3.40.50.300">
    <property type="entry name" value="P-loop containing nucleotide triphosphate hydrolases"/>
    <property type="match status" value="1"/>
</dbReference>
<dbReference type="InterPro" id="IPR000014">
    <property type="entry name" value="PAS"/>
</dbReference>
<dbReference type="InterPro" id="IPR002078">
    <property type="entry name" value="Sigma_54_int"/>
</dbReference>
<dbReference type="PROSITE" id="PS00688">
    <property type="entry name" value="SIGMA54_INTERACT_3"/>
    <property type="match status" value="1"/>
</dbReference>
<dbReference type="InterPro" id="IPR058031">
    <property type="entry name" value="AAA_lid_NorR"/>
</dbReference>
<evidence type="ECO:0000259" key="5">
    <source>
        <dbReference type="PROSITE" id="PS50045"/>
    </source>
</evidence>
<dbReference type="Pfam" id="PF25601">
    <property type="entry name" value="AAA_lid_14"/>
    <property type="match status" value="1"/>
</dbReference>
<dbReference type="InterPro" id="IPR025944">
    <property type="entry name" value="Sigma_54_int_dom_CS"/>
</dbReference>
<name>A0A3E2XSB8_9FIRM</name>
<keyword evidence="3" id="KW-0805">Transcription regulation</keyword>
<feature type="domain" description="PAS" evidence="6">
    <location>
        <begin position="1"/>
        <end position="34"/>
    </location>
</feature>
<evidence type="ECO:0000313" key="8">
    <source>
        <dbReference type="Proteomes" id="UP000261231"/>
    </source>
</evidence>
<dbReference type="Gene3D" id="1.10.8.60">
    <property type="match status" value="1"/>
</dbReference>
<keyword evidence="8" id="KW-1185">Reference proteome</keyword>
<reference evidence="7 8" key="1">
    <citation type="submission" date="2018-08" db="EMBL/GenBank/DDBJ databases">
        <title>A genome reference for cultivated species of the human gut microbiota.</title>
        <authorList>
            <person name="Zou Y."/>
            <person name="Xue W."/>
            <person name="Luo G."/>
        </authorList>
    </citation>
    <scope>NUCLEOTIDE SEQUENCE [LARGE SCALE GENOMIC DNA]</scope>
    <source>
        <strain evidence="7 8">AM28-39</strain>
    </source>
</reference>
<keyword evidence="4" id="KW-0804">Transcription</keyword>
<dbReference type="PANTHER" id="PTHR32071">
    <property type="entry name" value="TRANSCRIPTIONAL REGULATORY PROTEIN"/>
    <property type="match status" value="1"/>
</dbReference>
<dbReference type="InterPro" id="IPR013767">
    <property type="entry name" value="PAS_fold"/>
</dbReference>
<dbReference type="Proteomes" id="UP000261231">
    <property type="component" value="Unassembled WGS sequence"/>
</dbReference>
<protein>
    <submittedName>
        <fullName evidence="7">PAS domain-containing protein</fullName>
    </submittedName>
</protein>
<comment type="caution">
    <text evidence="7">The sequence shown here is derived from an EMBL/GenBank/DDBJ whole genome shotgun (WGS) entry which is preliminary data.</text>
</comment>
<keyword evidence="1" id="KW-0547">Nucleotide-binding</keyword>
<evidence type="ECO:0000313" key="7">
    <source>
        <dbReference type="EMBL" id="RGC51304.1"/>
    </source>
</evidence>
<dbReference type="GO" id="GO:0005524">
    <property type="term" value="F:ATP binding"/>
    <property type="evidence" value="ECO:0007669"/>
    <property type="project" value="UniProtKB-KW"/>
</dbReference>
<keyword evidence="2" id="KW-0067">ATP-binding</keyword>
<dbReference type="PANTHER" id="PTHR32071:SF121">
    <property type="entry name" value="SIGMA L-DEPENDENT TRANSCRIPTIONAL REGULATOR YQIR-RELATED"/>
    <property type="match status" value="1"/>
</dbReference>
<dbReference type="InterPro" id="IPR035965">
    <property type="entry name" value="PAS-like_dom_sf"/>
</dbReference>
<evidence type="ECO:0000256" key="3">
    <source>
        <dbReference type="ARBA" id="ARBA00023015"/>
    </source>
</evidence>
<dbReference type="PROSITE" id="PS50112">
    <property type="entry name" value="PAS"/>
    <property type="match status" value="1"/>
</dbReference>
<proteinExistence type="predicted"/>
<organism evidence="7 8">
    <name type="scientific">Coprococcus catus</name>
    <dbReference type="NCBI Taxonomy" id="116085"/>
    <lineage>
        <taxon>Bacteria</taxon>
        <taxon>Bacillati</taxon>
        <taxon>Bacillota</taxon>
        <taxon>Clostridia</taxon>
        <taxon>Lachnospirales</taxon>
        <taxon>Lachnospiraceae</taxon>
        <taxon>Coprococcus</taxon>
    </lineage>
</organism>
<dbReference type="PROSITE" id="PS50045">
    <property type="entry name" value="SIGMA54_INTERACT_4"/>
    <property type="match status" value="1"/>
</dbReference>
<dbReference type="GO" id="GO:0006355">
    <property type="term" value="P:regulation of DNA-templated transcription"/>
    <property type="evidence" value="ECO:0007669"/>
    <property type="project" value="InterPro"/>
</dbReference>
<dbReference type="FunFam" id="3.40.50.300:FF:000006">
    <property type="entry name" value="DNA-binding transcriptional regulator NtrC"/>
    <property type="match status" value="1"/>
</dbReference>